<proteinExistence type="predicted"/>
<dbReference type="AlphaFoldDB" id="A0A345WY22"/>
<name>A0A345WY22_KLEPN</name>
<keyword evidence="1" id="KW-0614">Plasmid</keyword>
<evidence type="ECO:0000313" key="1">
    <source>
        <dbReference type="EMBL" id="AXJ98575.1"/>
    </source>
</evidence>
<accession>A0A345WY22</accession>
<protein>
    <submittedName>
        <fullName evidence="1">Uncharacterized protein</fullName>
    </submittedName>
</protein>
<dbReference type="EMBL" id="MG845201">
    <property type="protein sequence ID" value="AXJ98575.1"/>
    <property type="molecule type" value="Genomic_DNA"/>
</dbReference>
<organism evidence="1">
    <name type="scientific">Klebsiella pneumoniae</name>
    <dbReference type="NCBI Taxonomy" id="573"/>
    <lineage>
        <taxon>Bacteria</taxon>
        <taxon>Pseudomonadati</taxon>
        <taxon>Pseudomonadota</taxon>
        <taxon>Gammaproteobacteria</taxon>
        <taxon>Enterobacterales</taxon>
        <taxon>Enterobacteriaceae</taxon>
        <taxon>Klebsiella/Raoultella group</taxon>
        <taxon>Klebsiella</taxon>
        <taxon>Klebsiella pneumoniae complex</taxon>
    </lineage>
</organism>
<geneLocation type="plasmid" evidence="1">
    <name>pNDM-TJ03</name>
</geneLocation>
<reference evidence="1" key="1">
    <citation type="submission" date="2018-01" db="EMBL/GenBank/DDBJ databases">
        <title>Complete sequencing of a NDM-1 plasmid.</title>
        <authorList>
            <person name="Dong D."/>
            <person name="Jia N."/>
            <person name="Zhang H."/>
            <person name="Zhao H."/>
            <person name="Liu Z."/>
            <person name="Zhu Y."/>
        </authorList>
    </citation>
    <scope>NUCLEOTIDE SEQUENCE</scope>
    <source>
        <strain evidence="1">TJ03</strain>
        <plasmid evidence="1">pNDM-TJ03</plasmid>
    </source>
</reference>
<sequence length="227" mass="25449">MRGVNMWVTKDNEIISDAEPDSDGFMEVRRPCPDCLGSGINCLQCAGSGSLPAVMEKVYPVYEWASKNSLQMPFKSPEQALIKSFLKVILEAPNQGKSNFYSALIQKLDKSYFPTKLQFRCLKPNGYRKSSAVSLQVRPFTAKIGTKLYLALTVIKIQVLTRKCSSESFSSLLLETSDHRHFIAYDTHPSGFILGNIINCNVQVVKRLWVNNMSILLVKMISSSLIK</sequence>